<dbReference type="CDD" id="cd07772">
    <property type="entry name" value="ASKHA_NBD_FGGY_NaCK-like"/>
    <property type="match status" value="1"/>
</dbReference>
<dbReference type="EMBL" id="JAABNR010000004">
    <property type="protein sequence ID" value="NBZ87087.1"/>
    <property type="molecule type" value="Genomic_DNA"/>
</dbReference>
<keyword evidence="2" id="KW-0808">Transferase</keyword>
<comment type="caution">
    <text evidence="6">The sequence shown here is derived from an EMBL/GenBank/DDBJ whole genome shotgun (WGS) entry which is preliminary data.</text>
</comment>
<organism evidence="6 7">
    <name type="scientific">Stagnihabitans tardus</name>
    <dbReference type="NCBI Taxonomy" id="2699202"/>
    <lineage>
        <taxon>Bacteria</taxon>
        <taxon>Pseudomonadati</taxon>
        <taxon>Pseudomonadota</taxon>
        <taxon>Alphaproteobacteria</taxon>
        <taxon>Rhodobacterales</taxon>
        <taxon>Paracoccaceae</taxon>
        <taxon>Stagnihabitans</taxon>
    </lineage>
</organism>
<reference evidence="6" key="1">
    <citation type="submission" date="2020-01" db="EMBL/GenBank/DDBJ databases">
        <authorList>
            <person name="Chen W.-M."/>
        </authorList>
    </citation>
    <scope>NUCLEOTIDE SEQUENCE</scope>
    <source>
        <strain evidence="6">CYK-10</strain>
    </source>
</reference>
<evidence type="ECO:0000259" key="4">
    <source>
        <dbReference type="Pfam" id="PF00370"/>
    </source>
</evidence>
<evidence type="ECO:0000313" key="7">
    <source>
        <dbReference type="Proteomes" id="UP001193501"/>
    </source>
</evidence>
<dbReference type="Proteomes" id="UP001193501">
    <property type="component" value="Unassembled WGS sequence"/>
</dbReference>
<dbReference type="AlphaFoldDB" id="A0AAE4Y737"/>
<dbReference type="InterPro" id="IPR050406">
    <property type="entry name" value="FGGY_Carb_Kinase"/>
</dbReference>
<evidence type="ECO:0000256" key="2">
    <source>
        <dbReference type="ARBA" id="ARBA00022679"/>
    </source>
</evidence>
<evidence type="ECO:0000256" key="1">
    <source>
        <dbReference type="ARBA" id="ARBA00009156"/>
    </source>
</evidence>
<keyword evidence="3 6" id="KW-0418">Kinase</keyword>
<dbReference type="PANTHER" id="PTHR43095">
    <property type="entry name" value="SUGAR KINASE"/>
    <property type="match status" value="1"/>
</dbReference>
<dbReference type="GO" id="GO:0005975">
    <property type="term" value="P:carbohydrate metabolic process"/>
    <property type="evidence" value="ECO:0007669"/>
    <property type="project" value="InterPro"/>
</dbReference>
<name>A0AAE4Y737_9RHOB</name>
<dbReference type="InterPro" id="IPR049382">
    <property type="entry name" value="FGGY_C_2"/>
</dbReference>
<accession>A0AAE4Y737</accession>
<dbReference type="Gene3D" id="3.30.420.40">
    <property type="match status" value="2"/>
</dbReference>
<dbReference type="GO" id="GO:0016301">
    <property type="term" value="F:kinase activity"/>
    <property type="evidence" value="ECO:0007669"/>
    <property type="project" value="UniProtKB-KW"/>
</dbReference>
<dbReference type="SUPFAM" id="SSF53067">
    <property type="entry name" value="Actin-like ATPase domain"/>
    <property type="match status" value="1"/>
</dbReference>
<gene>
    <name evidence="6" type="ORF">GV832_05790</name>
</gene>
<comment type="similarity">
    <text evidence="1">Belongs to the FGGY kinase family.</text>
</comment>
<sequence>MRHIAVLDIGKTNAKVLRVDLATGEETRVFKTPNLVRPAPPYPHYDTEALWGFFAASLKALAAEGPVDAISITTHGAAAALVDGAGALVLPVLDYEFPDPGEDADYAALRPGFAETGSPRLPLGLNLGAQIHWLERHHPQAFARAVHCLMYPQYWAMRLTGVAASEATSLGCHTDLWSPWEGRFSSLVRGRWEGLFPELRPASDHAALRDDLAAAWGLRPGLPVHFGLHDSNASLLPYLAEAGPCAVVSSGTWMICMALGGQRVALDQRRDVLINVNAKGEPTPTARYMGGREFEEMTGGQVVAGAKGAVPVPLPSRHPECGPFPGLLQGALPSQSPEDRTRSASWYAGLMTAECLGLIGAEGPIHVEGPFGANLDFARMLATATGRPVIAAGQSAGTGLGAALLAGPILAARSERAQILPDPALVPVVEDWRAQVAELWSQT</sequence>
<protein>
    <submittedName>
        <fullName evidence="6">Carbohydrate kinase</fullName>
    </submittedName>
</protein>
<feature type="domain" description="Carbohydrate kinase FGGY N-terminal" evidence="4">
    <location>
        <begin position="129"/>
        <end position="236"/>
    </location>
</feature>
<evidence type="ECO:0000259" key="5">
    <source>
        <dbReference type="Pfam" id="PF21546"/>
    </source>
</evidence>
<dbReference type="PANTHER" id="PTHR43095:SF5">
    <property type="entry name" value="XYLULOSE KINASE"/>
    <property type="match status" value="1"/>
</dbReference>
<feature type="domain" description="Carbohydrate kinase FGGY C-terminal" evidence="5">
    <location>
        <begin position="243"/>
        <end position="407"/>
    </location>
</feature>
<proteinExistence type="inferred from homology"/>
<keyword evidence="7" id="KW-1185">Reference proteome</keyword>
<evidence type="ECO:0000313" key="6">
    <source>
        <dbReference type="EMBL" id="NBZ87087.1"/>
    </source>
</evidence>
<dbReference type="RefSeq" id="WP_168773890.1">
    <property type="nucleotide sequence ID" value="NZ_JAABNR010000004.1"/>
</dbReference>
<dbReference type="InterPro" id="IPR043129">
    <property type="entry name" value="ATPase_NBD"/>
</dbReference>
<evidence type="ECO:0000256" key="3">
    <source>
        <dbReference type="ARBA" id="ARBA00022777"/>
    </source>
</evidence>
<dbReference type="Pfam" id="PF21546">
    <property type="entry name" value="FGGY_C_2"/>
    <property type="match status" value="1"/>
</dbReference>
<dbReference type="Pfam" id="PF00370">
    <property type="entry name" value="FGGY_N"/>
    <property type="match status" value="1"/>
</dbReference>
<dbReference type="InterPro" id="IPR018484">
    <property type="entry name" value="FGGY_N"/>
</dbReference>